<dbReference type="Proteomes" id="UP000177371">
    <property type="component" value="Unassembled WGS sequence"/>
</dbReference>
<keyword evidence="2" id="KW-1133">Transmembrane helix</keyword>
<evidence type="ECO:0000259" key="3">
    <source>
        <dbReference type="Pfam" id="PF03816"/>
    </source>
</evidence>
<dbReference type="STRING" id="1802610.A2W32_01595"/>
<proteinExistence type="inferred from homology"/>
<feature type="domain" description="Cell envelope-related transcriptional attenuator" evidence="3">
    <location>
        <begin position="109"/>
        <end position="258"/>
    </location>
</feature>
<dbReference type="NCBIfam" id="TIGR00350">
    <property type="entry name" value="lytR_cpsA_psr"/>
    <property type="match status" value="1"/>
</dbReference>
<protein>
    <recommendedName>
        <fullName evidence="3">Cell envelope-related transcriptional attenuator domain-containing protein</fullName>
    </recommendedName>
</protein>
<dbReference type="AlphaFoldDB" id="A0A1F4UT78"/>
<dbReference type="Gene3D" id="3.40.630.190">
    <property type="entry name" value="LCP protein"/>
    <property type="match status" value="1"/>
</dbReference>
<evidence type="ECO:0000256" key="1">
    <source>
        <dbReference type="ARBA" id="ARBA00006068"/>
    </source>
</evidence>
<keyword evidence="2" id="KW-0472">Membrane</keyword>
<dbReference type="InterPro" id="IPR050922">
    <property type="entry name" value="LytR/CpsA/Psr_CW_biosynth"/>
</dbReference>
<keyword evidence="2" id="KW-0812">Transmembrane</keyword>
<evidence type="ECO:0000256" key="2">
    <source>
        <dbReference type="SAM" id="Phobius"/>
    </source>
</evidence>
<reference evidence="4 5" key="1">
    <citation type="journal article" date="2016" name="Nat. Commun.">
        <title>Thousands of microbial genomes shed light on interconnected biogeochemical processes in an aquifer system.</title>
        <authorList>
            <person name="Anantharaman K."/>
            <person name="Brown C.T."/>
            <person name="Hug L.A."/>
            <person name="Sharon I."/>
            <person name="Castelle C.J."/>
            <person name="Probst A.J."/>
            <person name="Thomas B.C."/>
            <person name="Singh A."/>
            <person name="Wilkins M.J."/>
            <person name="Karaoz U."/>
            <person name="Brodie E.L."/>
            <person name="Williams K.H."/>
            <person name="Hubbard S.S."/>
            <person name="Banfield J.F."/>
        </authorList>
    </citation>
    <scope>NUCLEOTIDE SEQUENCE [LARGE SCALE GENOMIC DNA]</scope>
</reference>
<dbReference type="PANTHER" id="PTHR33392:SF6">
    <property type="entry name" value="POLYISOPRENYL-TEICHOIC ACID--PEPTIDOGLYCAN TEICHOIC ACID TRANSFERASE TAGU"/>
    <property type="match status" value="1"/>
</dbReference>
<gene>
    <name evidence="4" type="ORF">A2W32_01595</name>
</gene>
<dbReference type="Pfam" id="PF03816">
    <property type="entry name" value="LytR_cpsA_psr"/>
    <property type="match status" value="1"/>
</dbReference>
<evidence type="ECO:0000313" key="5">
    <source>
        <dbReference type="Proteomes" id="UP000177371"/>
    </source>
</evidence>
<dbReference type="PANTHER" id="PTHR33392">
    <property type="entry name" value="POLYISOPRENYL-TEICHOIC ACID--PEPTIDOGLYCAN TEICHOIC ACID TRANSFERASE TAGU"/>
    <property type="match status" value="1"/>
</dbReference>
<dbReference type="EMBL" id="MEUT01000074">
    <property type="protein sequence ID" value="OGC48149.1"/>
    <property type="molecule type" value="Genomic_DNA"/>
</dbReference>
<evidence type="ECO:0000313" key="4">
    <source>
        <dbReference type="EMBL" id="OGC48149.1"/>
    </source>
</evidence>
<sequence>MTESVESTPTFTISEPLNKQYPQKRKRLTFLAILVVVGVLSMAGVTIITGNNAYEQLNRPLIKTLLTKETSQSGKNLNPFASLMKTEKKSLNIALLGIDRRSKAESAYRTDTMVLVSINPKVNKVVLISIPRDLWVQGGRINALYIQRGWESLQKALEEITSLKPDHYILTDFQDFKWLIDNLGGVEVDVEKTFTDTQYPVDATKGYQTVSFTKGSELMSGDRALIYSRSRKGNNGEGSDWMRMKRQHLILKATVKSVFSPRNLFNIDNIKESFTTIINHGVETNMDLDVAYYLWDLVKDNQKYTYNSTYLDGNYVFNPPMSDYGGAWVLAPINNSYSNFREHVKSLFEETKETTSSIITQDNTLQ</sequence>
<dbReference type="InterPro" id="IPR004474">
    <property type="entry name" value="LytR_CpsA_psr"/>
</dbReference>
<comment type="caution">
    <text evidence="4">The sequence shown here is derived from an EMBL/GenBank/DDBJ whole genome shotgun (WGS) entry which is preliminary data.</text>
</comment>
<name>A0A1F4UT78_UNCKA</name>
<organism evidence="4 5">
    <name type="scientific">candidate division WWE3 bacterium RBG_16_37_10</name>
    <dbReference type="NCBI Taxonomy" id="1802610"/>
    <lineage>
        <taxon>Bacteria</taxon>
        <taxon>Katanobacteria</taxon>
    </lineage>
</organism>
<comment type="similarity">
    <text evidence="1">Belongs to the LytR/CpsA/Psr (LCP) family.</text>
</comment>
<feature type="transmembrane region" description="Helical" evidence="2">
    <location>
        <begin position="28"/>
        <end position="50"/>
    </location>
</feature>
<accession>A0A1F4UT78</accession>